<accession>A0ABR2VGB9</accession>
<dbReference type="Gene3D" id="3.90.1420.10">
    <property type="entry name" value="Rubisco LSMT, substrate-binding domain"/>
    <property type="match status" value="1"/>
</dbReference>
<dbReference type="SUPFAM" id="SSF82199">
    <property type="entry name" value="SET domain"/>
    <property type="match status" value="1"/>
</dbReference>
<dbReference type="EMBL" id="JARVKF010000009">
    <property type="protein sequence ID" value="KAK9425972.1"/>
    <property type="molecule type" value="Genomic_DNA"/>
</dbReference>
<dbReference type="Pfam" id="PF00856">
    <property type="entry name" value="SET"/>
    <property type="match status" value="1"/>
</dbReference>
<dbReference type="PANTHER" id="PTHR13271">
    <property type="entry name" value="UNCHARACTERIZED PUTATIVE METHYLTRANSFERASE"/>
    <property type="match status" value="1"/>
</dbReference>
<gene>
    <name evidence="6" type="ORF">SUNI508_12773</name>
</gene>
<dbReference type="CDD" id="cd19178">
    <property type="entry name" value="SET_SETD6"/>
    <property type="match status" value="1"/>
</dbReference>
<comment type="caution">
    <text evidence="6">The sequence shown here is derived from an EMBL/GenBank/DDBJ whole genome shotgun (WGS) entry which is preliminary data.</text>
</comment>
<reference evidence="6 7" key="1">
    <citation type="journal article" date="2024" name="J. Plant Pathol.">
        <title>Sequence and assembly of the genome of Seiridium unicorne, isolate CBS 538.82, causal agent of cypress canker disease.</title>
        <authorList>
            <person name="Scali E."/>
            <person name="Rocca G.D."/>
            <person name="Danti R."/>
            <person name="Garbelotto M."/>
            <person name="Barberini S."/>
            <person name="Baroncelli R."/>
            <person name="Emiliani G."/>
        </authorList>
    </citation>
    <scope>NUCLEOTIDE SEQUENCE [LARGE SCALE GENOMIC DNA]</scope>
    <source>
        <strain evidence="6 7">BM-138-508</strain>
    </source>
</reference>
<feature type="region of interest" description="Disordered" evidence="4">
    <location>
        <begin position="491"/>
        <end position="511"/>
    </location>
</feature>
<dbReference type="Gene3D" id="3.90.1410.10">
    <property type="entry name" value="set domain protein methyltransferase, domain 1"/>
    <property type="match status" value="1"/>
</dbReference>
<dbReference type="InterPro" id="IPR044430">
    <property type="entry name" value="SETD6_SET"/>
</dbReference>
<protein>
    <submittedName>
        <fullName evidence="6">Ribosomal lysine N-methyltransferase 4</fullName>
    </submittedName>
</protein>
<keyword evidence="3" id="KW-0949">S-adenosyl-L-methionine</keyword>
<evidence type="ECO:0000256" key="3">
    <source>
        <dbReference type="ARBA" id="ARBA00022691"/>
    </source>
</evidence>
<keyword evidence="7" id="KW-1185">Reference proteome</keyword>
<name>A0ABR2VGB9_9PEZI</name>
<evidence type="ECO:0000313" key="6">
    <source>
        <dbReference type="EMBL" id="KAK9425972.1"/>
    </source>
</evidence>
<sequence>MAQSFESRTESFLKWFQSLPGATFHPHIQIQDLRESNRGRGIVATADIPEDTVLFTIPRDAIINTITSDLPKRIPQIFEASTTGLEDADNEADEDGDTTGPPDSWVSLILVMIYEFLQDGNSRWKPYIDVLPTEFDTLMFWSDKELEELQASAIVSKIGKDEADNMFRAKVIPTIQEHADVFYPASAQRLTEDQLMALAHRMGSTIMAYAFDLENDDEEPNPEEEDDEWMEDKDGKLMMGMVPMADILNADAEFNAHINHEEGSLTATSLRPIAAGEEIYNYYGPLSNGDLLRRYGYVTEKHMRYDVVELPWEIILSVLKEQLRLSENVWGKAINDLDEEEIEDVFVLDRDMDGPDSRGELQGEKYFKQLPADLEEQIATFLRAVRKASPESIPDKRKRDEISLAAVHRALQLRRAQYPTTEAQDFQVVTESVERLNMALASQKSGTHPLRPDNIQDIIRSSHRRRLAAIVRIGEKNVLNEAMEFAEKKMSELNGSANAAEPSAKRKKTSR</sequence>
<keyword evidence="1" id="KW-0489">Methyltransferase</keyword>
<dbReference type="SUPFAM" id="SSF81822">
    <property type="entry name" value="RuBisCo LSMT C-terminal, substrate-binding domain"/>
    <property type="match status" value="1"/>
</dbReference>
<evidence type="ECO:0000259" key="5">
    <source>
        <dbReference type="PROSITE" id="PS50280"/>
    </source>
</evidence>
<evidence type="ECO:0000256" key="2">
    <source>
        <dbReference type="ARBA" id="ARBA00022679"/>
    </source>
</evidence>
<proteinExistence type="predicted"/>
<keyword evidence="2" id="KW-0808">Transferase</keyword>
<evidence type="ECO:0000256" key="1">
    <source>
        <dbReference type="ARBA" id="ARBA00022603"/>
    </source>
</evidence>
<dbReference type="InterPro" id="IPR046341">
    <property type="entry name" value="SET_dom_sf"/>
</dbReference>
<dbReference type="InterPro" id="IPR036464">
    <property type="entry name" value="Rubisco_LSMT_subst-bd_sf"/>
</dbReference>
<organism evidence="6 7">
    <name type="scientific">Seiridium unicorne</name>
    <dbReference type="NCBI Taxonomy" id="138068"/>
    <lineage>
        <taxon>Eukaryota</taxon>
        <taxon>Fungi</taxon>
        <taxon>Dikarya</taxon>
        <taxon>Ascomycota</taxon>
        <taxon>Pezizomycotina</taxon>
        <taxon>Sordariomycetes</taxon>
        <taxon>Xylariomycetidae</taxon>
        <taxon>Amphisphaeriales</taxon>
        <taxon>Sporocadaceae</taxon>
        <taxon>Seiridium</taxon>
    </lineage>
</organism>
<evidence type="ECO:0000256" key="4">
    <source>
        <dbReference type="SAM" id="MobiDB-lite"/>
    </source>
</evidence>
<dbReference type="Proteomes" id="UP001408356">
    <property type="component" value="Unassembled WGS sequence"/>
</dbReference>
<feature type="domain" description="SET" evidence="5">
    <location>
        <begin position="26"/>
        <end position="284"/>
    </location>
</feature>
<dbReference type="InterPro" id="IPR050600">
    <property type="entry name" value="SETD3_SETD6_MTase"/>
</dbReference>
<dbReference type="InterPro" id="IPR001214">
    <property type="entry name" value="SET_dom"/>
</dbReference>
<evidence type="ECO:0000313" key="7">
    <source>
        <dbReference type="Proteomes" id="UP001408356"/>
    </source>
</evidence>
<dbReference type="PROSITE" id="PS50280">
    <property type="entry name" value="SET"/>
    <property type="match status" value="1"/>
</dbReference>
<dbReference type="PANTHER" id="PTHR13271:SF34">
    <property type="entry name" value="N-LYSINE METHYLTRANSFERASE SETD6"/>
    <property type="match status" value="1"/>
</dbReference>